<organism evidence="1 2">
    <name type="scientific">Paenibacillus chitinolyticus</name>
    <dbReference type="NCBI Taxonomy" id="79263"/>
    <lineage>
        <taxon>Bacteria</taxon>
        <taxon>Bacillati</taxon>
        <taxon>Bacillota</taxon>
        <taxon>Bacilli</taxon>
        <taxon>Bacillales</taxon>
        <taxon>Paenibacillaceae</taxon>
        <taxon>Paenibacillus</taxon>
    </lineage>
</organism>
<protein>
    <submittedName>
        <fullName evidence="1">Uncharacterized protein</fullName>
    </submittedName>
</protein>
<reference evidence="1 2" key="1">
    <citation type="submission" date="2022-05" db="EMBL/GenBank/DDBJ databases">
        <title>Genome Sequencing of Bee-Associated Microbes.</title>
        <authorList>
            <person name="Dunlap C."/>
        </authorList>
    </citation>
    <scope>NUCLEOTIDE SEQUENCE [LARGE SCALE GENOMIC DNA]</scope>
    <source>
        <strain evidence="1 2">NRRL B-23120</strain>
    </source>
</reference>
<dbReference type="RefSeq" id="WP_241688789.1">
    <property type="nucleotide sequence ID" value="NZ_CP026520.1"/>
</dbReference>
<name>A0ABT4FN48_9BACL</name>
<dbReference type="EMBL" id="JAMDMJ010000031">
    <property type="protein sequence ID" value="MCY9598459.1"/>
    <property type="molecule type" value="Genomic_DNA"/>
</dbReference>
<keyword evidence="2" id="KW-1185">Reference proteome</keyword>
<comment type="caution">
    <text evidence="1">The sequence shown here is derived from an EMBL/GenBank/DDBJ whole genome shotgun (WGS) entry which is preliminary data.</text>
</comment>
<dbReference type="GeneID" id="95374069"/>
<evidence type="ECO:0000313" key="2">
    <source>
        <dbReference type="Proteomes" id="UP001527202"/>
    </source>
</evidence>
<accession>A0ABT4FN48</accession>
<proteinExistence type="predicted"/>
<sequence>MPENQPNRQIFSDRSGSVIPWNQVKGSRKVEYSATRRRGVDLNVGAAEKFVAKMKNVPVFAQIGGEVTFRAQAQAPLDLFDEAGLAVRLQAIARLAAGIGLRPRMSVRDLTDAVGGLPDMKGAPMELFQLLLGEITIQGEMHAQAAVAIMAYANLVASGTFLSNDGFGKPGFQYIFEAGYGFKVGGGYRAFVEVNFDNPRRLINRYAEAAITQMIALAGQSTSPEQLALIRSLEAPVIIGARLAYEIGELPREQAGERSIAVIILEGQRWLLKRFRETASNSTVQWTANNLLTSLNKHMESKMSLYPFNGPLEVQVPSNVANDVNTQLGRSPGTPLSQTDLITYLTGKPLQTLLSQSEDTRLILNIFQNAFPGNPQTSAGAIFAYTGSNPSGLLTGLTSGLQAYAGQQLNTPAFKQAVQQVASGSREMGVILQSGLIPSLEIAASVALPYVMNQGGYDRTFVREALSSALLAIVGRGLVRMFNGVTMHIQGQLGGLLNGAANQLSSPAVVNLLELTGPANRYLIRPLQAGFREAADQLANFIPQRAFDQMLIIFTPIEAGSTASFVQNLRKTDWSPRAGNLSDVANTLLTILMTRATTFTSKIIAVVLQAFLEVLLQELQDLIDKFGRILKEAWEALRNYMRTVLTEPLRRIIRELVGQKISVLPPRIQSLVTEGIDAAINSLLPGAVLDPIMNGLSKVTLDSKKVLDTMTGQGNFPAFTDYLFQEILQQLRRSNLNLNLSINVPIKLPGPLSGPAFTGGGPAGYGGIGGLGSGSIGDLGGGLGNIGGLGDAIGGLGDAIGNLGGILKGNESLGEALDKILNNAGLGGLIPVPGGNPQIPLGVTLTPEHIVRAIREAVPIRTLQGQYRNLRSQAAPALQKMQQVAEFQAAIPRIVADFQINRSSERSLGIVYTDALILLRPLPGQGNPSVFELLVHFPGLRKPVPGIIGTYPQISVVLDNCQLPLNTFQTRWNDNGGIQGRPPGLTLRRTLTLRELRGGTNMIYTAASAPYFGKVEAATQFRIQSNPPLTK</sequence>
<dbReference type="Proteomes" id="UP001527202">
    <property type="component" value="Unassembled WGS sequence"/>
</dbReference>
<gene>
    <name evidence="1" type="ORF">M5X16_22165</name>
</gene>
<evidence type="ECO:0000313" key="1">
    <source>
        <dbReference type="EMBL" id="MCY9598459.1"/>
    </source>
</evidence>